<sequence>MASSTGQYIFQAVPGYFQHDAVPPARGTTISTTPGLGLIDQAFKTDAEFDPDGKKTAWERFSHFLEDLNKKEAGSAEYKLFFLARHGEGYHNVQEAKVGTAAWDDYWSKLEGDGTVIWADADLTETGKGQARLLNAFWRESLSSDGGVNIPAPQRYYVSPHSRTLETCRLSFEDLDSLLPPSLPFKPVVKEILRERYGEHTCDRRRSRTWIASQYPEFEIESGLTENDELWTADKMETPEHVAGRMTRMLEAVFEHDKEATFVSFTMHSGAIFALHKAVGHEGVLVTPGAMVPVLVRAKLAADGTL</sequence>
<dbReference type="CDD" id="cd07067">
    <property type="entry name" value="HP_PGM_like"/>
    <property type="match status" value="1"/>
</dbReference>
<dbReference type="PANTHER" id="PTHR48100">
    <property type="entry name" value="BROAD-SPECIFICITY PHOSPHATASE YOR283W-RELATED"/>
    <property type="match status" value="1"/>
</dbReference>
<organism evidence="1 2">
    <name type="scientific">Microdochium bolleyi</name>
    <dbReference type="NCBI Taxonomy" id="196109"/>
    <lineage>
        <taxon>Eukaryota</taxon>
        <taxon>Fungi</taxon>
        <taxon>Dikarya</taxon>
        <taxon>Ascomycota</taxon>
        <taxon>Pezizomycotina</taxon>
        <taxon>Sordariomycetes</taxon>
        <taxon>Xylariomycetidae</taxon>
        <taxon>Xylariales</taxon>
        <taxon>Microdochiaceae</taxon>
        <taxon>Microdochium</taxon>
    </lineage>
</organism>
<dbReference type="PANTHER" id="PTHR48100:SF1">
    <property type="entry name" value="HISTIDINE PHOSPHATASE FAMILY PROTEIN-RELATED"/>
    <property type="match status" value="1"/>
</dbReference>
<accession>A0A136IRT2</accession>
<dbReference type="SMART" id="SM00855">
    <property type="entry name" value="PGAM"/>
    <property type="match status" value="1"/>
</dbReference>
<dbReference type="InParanoid" id="A0A136IRT2"/>
<keyword evidence="2" id="KW-1185">Reference proteome</keyword>
<dbReference type="EMBL" id="KQ964261">
    <property type="protein sequence ID" value="KXJ87664.1"/>
    <property type="molecule type" value="Genomic_DNA"/>
</dbReference>
<dbReference type="Proteomes" id="UP000070501">
    <property type="component" value="Unassembled WGS sequence"/>
</dbReference>
<dbReference type="FunCoup" id="A0A136IRT2">
    <property type="interactions" value="168"/>
</dbReference>
<dbReference type="GO" id="GO:0016791">
    <property type="term" value="F:phosphatase activity"/>
    <property type="evidence" value="ECO:0007669"/>
    <property type="project" value="TreeGrafter"/>
</dbReference>
<evidence type="ECO:0000313" key="2">
    <source>
        <dbReference type="Proteomes" id="UP000070501"/>
    </source>
</evidence>
<name>A0A136IRT2_9PEZI</name>
<protein>
    <submittedName>
        <fullName evidence="1">Histidine phosphatase superfamily</fullName>
    </submittedName>
</protein>
<evidence type="ECO:0000313" key="1">
    <source>
        <dbReference type="EMBL" id="KXJ87664.1"/>
    </source>
</evidence>
<proteinExistence type="predicted"/>
<dbReference type="GO" id="GO:0005737">
    <property type="term" value="C:cytoplasm"/>
    <property type="evidence" value="ECO:0007669"/>
    <property type="project" value="TreeGrafter"/>
</dbReference>
<dbReference type="SUPFAM" id="SSF53254">
    <property type="entry name" value="Phosphoglycerate mutase-like"/>
    <property type="match status" value="1"/>
</dbReference>
<dbReference type="InterPro" id="IPR050275">
    <property type="entry name" value="PGM_Phosphatase"/>
</dbReference>
<dbReference type="OrthoDB" id="496981at2759"/>
<dbReference type="InterPro" id="IPR013078">
    <property type="entry name" value="His_Pase_superF_clade-1"/>
</dbReference>
<dbReference type="Pfam" id="PF00300">
    <property type="entry name" value="His_Phos_1"/>
    <property type="match status" value="1"/>
</dbReference>
<reference evidence="2" key="1">
    <citation type="submission" date="2016-02" db="EMBL/GenBank/DDBJ databases">
        <title>Draft genome sequence of Microdochium bolleyi, a fungal endophyte of beachgrass.</title>
        <authorList>
            <consortium name="DOE Joint Genome Institute"/>
            <person name="David A.S."/>
            <person name="May G."/>
            <person name="Haridas S."/>
            <person name="Lim J."/>
            <person name="Wang M."/>
            <person name="Labutti K."/>
            <person name="Lipzen A."/>
            <person name="Barry K."/>
            <person name="Grigoriev I.V."/>
        </authorList>
    </citation>
    <scope>NUCLEOTIDE SEQUENCE [LARGE SCALE GENOMIC DNA]</scope>
    <source>
        <strain evidence="2">J235TASD1</strain>
    </source>
</reference>
<gene>
    <name evidence="1" type="ORF">Micbo1qcDRAFT_190154</name>
</gene>
<dbReference type="AlphaFoldDB" id="A0A136IRT2"/>
<dbReference type="Gene3D" id="3.40.50.1240">
    <property type="entry name" value="Phosphoglycerate mutase-like"/>
    <property type="match status" value="1"/>
</dbReference>
<dbReference type="InterPro" id="IPR029033">
    <property type="entry name" value="His_PPase_superfam"/>
</dbReference>